<dbReference type="InterPro" id="IPR011701">
    <property type="entry name" value="MFS"/>
</dbReference>
<feature type="transmembrane region" description="Helical" evidence="7">
    <location>
        <begin position="92"/>
        <end position="110"/>
    </location>
</feature>
<evidence type="ECO:0000259" key="8">
    <source>
        <dbReference type="PROSITE" id="PS50850"/>
    </source>
</evidence>
<dbReference type="InterPro" id="IPR020846">
    <property type="entry name" value="MFS_dom"/>
</dbReference>
<feature type="transmembrane region" description="Helical" evidence="7">
    <location>
        <begin position="231"/>
        <end position="253"/>
    </location>
</feature>
<dbReference type="Pfam" id="PF07690">
    <property type="entry name" value="MFS_1"/>
    <property type="match status" value="1"/>
</dbReference>
<dbReference type="PANTHER" id="PTHR23514:SF3">
    <property type="entry name" value="BYPASS OF STOP CODON PROTEIN 6"/>
    <property type="match status" value="1"/>
</dbReference>
<protein>
    <recommendedName>
        <fullName evidence="8">Major facilitator superfamily (MFS) profile domain-containing protein</fullName>
    </recommendedName>
</protein>
<dbReference type="GO" id="GO:0022857">
    <property type="term" value="F:transmembrane transporter activity"/>
    <property type="evidence" value="ECO:0007669"/>
    <property type="project" value="InterPro"/>
</dbReference>
<dbReference type="InterPro" id="IPR051788">
    <property type="entry name" value="MFS_Transporter"/>
</dbReference>
<keyword evidence="3" id="KW-0813">Transport</keyword>
<evidence type="ECO:0000256" key="7">
    <source>
        <dbReference type="SAM" id="Phobius"/>
    </source>
</evidence>
<comment type="caution">
    <text evidence="9">The sequence shown here is derived from an EMBL/GenBank/DDBJ whole genome shotgun (WGS) entry which is preliminary data.</text>
</comment>
<feature type="domain" description="Major facilitator superfamily (MFS) profile" evidence="8">
    <location>
        <begin position="21"/>
        <end position="407"/>
    </location>
</feature>
<comment type="subcellular location">
    <subcellularLocation>
        <location evidence="1">Endomembrane system</location>
        <topology evidence="1">Multi-pass membrane protein</topology>
    </subcellularLocation>
</comment>
<accession>A0A0F9Z2F7</accession>
<dbReference type="GO" id="GO:0016020">
    <property type="term" value="C:membrane"/>
    <property type="evidence" value="ECO:0007669"/>
    <property type="project" value="TreeGrafter"/>
</dbReference>
<keyword evidence="6 7" id="KW-0472">Membrane</keyword>
<dbReference type="Gene3D" id="1.20.1250.20">
    <property type="entry name" value="MFS general substrate transporter like domains"/>
    <property type="match status" value="1"/>
</dbReference>
<feature type="transmembrane region" description="Helical" evidence="7">
    <location>
        <begin position="67"/>
        <end position="85"/>
    </location>
</feature>
<feature type="transmembrane region" description="Helical" evidence="7">
    <location>
        <begin position="356"/>
        <end position="380"/>
    </location>
</feature>
<feature type="transmembrane region" description="Helical" evidence="7">
    <location>
        <begin position="180"/>
        <end position="198"/>
    </location>
</feature>
<reference evidence="9" key="1">
    <citation type="journal article" date="2015" name="Nature">
        <title>Complex archaea that bridge the gap between prokaryotes and eukaryotes.</title>
        <authorList>
            <person name="Spang A."/>
            <person name="Saw J.H."/>
            <person name="Jorgensen S.L."/>
            <person name="Zaremba-Niedzwiedzka K."/>
            <person name="Martijn J."/>
            <person name="Lind A.E."/>
            <person name="van Eijk R."/>
            <person name="Schleper C."/>
            <person name="Guy L."/>
            <person name="Ettema T.J."/>
        </authorList>
    </citation>
    <scope>NUCLEOTIDE SEQUENCE</scope>
</reference>
<evidence type="ECO:0000256" key="1">
    <source>
        <dbReference type="ARBA" id="ARBA00004127"/>
    </source>
</evidence>
<keyword evidence="4 7" id="KW-0812">Transmembrane</keyword>
<dbReference type="PANTHER" id="PTHR23514">
    <property type="entry name" value="BYPASS OF STOP CODON PROTEIN 6"/>
    <property type="match status" value="1"/>
</dbReference>
<dbReference type="SUPFAM" id="SSF103473">
    <property type="entry name" value="MFS general substrate transporter"/>
    <property type="match status" value="1"/>
</dbReference>
<evidence type="ECO:0000256" key="5">
    <source>
        <dbReference type="ARBA" id="ARBA00022989"/>
    </source>
</evidence>
<feature type="transmembrane region" description="Helical" evidence="7">
    <location>
        <begin position="294"/>
        <end position="312"/>
    </location>
</feature>
<feature type="transmembrane region" description="Helical" evidence="7">
    <location>
        <begin position="386"/>
        <end position="404"/>
    </location>
</feature>
<evidence type="ECO:0000256" key="6">
    <source>
        <dbReference type="ARBA" id="ARBA00023136"/>
    </source>
</evidence>
<feature type="transmembrane region" description="Helical" evidence="7">
    <location>
        <begin position="318"/>
        <end position="336"/>
    </location>
</feature>
<name>A0A0F9Z2F7_9ZZZZ</name>
<evidence type="ECO:0000313" key="9">
    <source>
        <dbReference type="EMBL" id="KKO11269.1"/>
    </source>
</evidence>
<comment type="similarity">
    <text evidence="2">Belongs to the major facilitator superfamily.</text>
</comment>
<evidence type="ECO:0000256" key="2">
    <source>
        <dbReference type="ARBA" id="ARBA00008335"/>
    </source>
</evidence>
<keyword evidence="5 7" id="KW-1133">Transmembrane helix</keyword>
<evidence type="ECO:0000256" key="3">
    <source>
        <dbReference type="ARBA" id="ARBA00022448"/>
    </source>
</evidence>
<organism evidence="9">
    <name type="scientific">marine sediment metagenome</name>
    <dbReference type="NCBI Taxonomy" id="412755"/>
    <lineage>
        <taxon>unclassified sequences</taxon>
        <taxon>metagenomes</taxon>
        <taxon>ecological metagenomes</taxon>
    </lineage>
</organism>
<dbReference type="CDD" id="cd06174">
    <property type="entry name" value="MFS"/>
    <property type="match status" value="1"/>
</dbReference>
<gene>
    <name evidence="9" type="ORF">LCGC14_0017470</name>
</gene>
<sequence length="416" mass="43876">MQDSPVSQSPTSSHRLRFGRYDYGAFLSFFSYACASLVIAAALPTIASDLGFSLDEGGTLKGGIMQFGRTAATAITLVLCGFWAGRWGKRRTLGISVAMIGIGIVVGAFAPAYIALVAGLVIAGLGEGILEGLATPFVNDLHPDEPGRYLNIAHGFWPIGSLVTALGTGLLLYLGVSWRYVLGGIGGMTILASLVLLLPERRGHEYPEHPEIIPSSVVWGHVVSVLRTPRAWLFFLSMFIAGAAEFGPTFWISSFVQTVHGGSELAGGVGLGCLAAGMIVGRLGWGYLIKQHQLGRLVVVSALAGAVVTSFLPFLNSLWALFGMLFVTGIAVAPFWPSIQSHADHCLPHKDSTMFFILLSCAGIAGCGVMTATMGIIASVVGSLRMTFLMVPALQLILAALLIVEARIKPINGEAS</sequence>
<dbReference type="EMBL" id="LAZR01000003">
    <property type="protein sequence ID" value="KKO11269.1"/>
    <property type="molecule type" value="Genomic_DNA"/>
</dbReference>
<dbReference type="GO" id="GO:0012505">
    <property type="term" value="C:endomembrane system"/>
    <property type="evidence" value="ECO:0007669"/>
    <property type="project" value="UniProtKB-SubCell"/>
</dbReference>
<feature type="transmembrane region" description="Helical" evidence="7">
    <location>
        <begin position="265"/>
        <end position="285"/>
    </location>
</feature>
<evidence type="ECO:0000256" key="4">
    <source>
        <dbReference type="ARBA" id="ARBA00022692"/>
    </source>
</evidence>
<dbReference type="AlphaFoldDB" id="A0A0F9Z2F7"/>
<proteinExistence type="inferred from homology"/>
<dbReference type="InterPro" id="IPR036259">
    <property type="entry name" value="MFS_trans_sf"/>
</dbReference>
<feature type="transmembrane region" description="Helical" evidence="7">
    <location>
        <begin position="21"/>
        <end position="47"/>
    </location>
</feature>
<dbReference type="PROSITE" id="PS50850">
    <property type="entry name" value="MFS"/>
    <property type="match status" value="1"/>
</dbReference>